<feature type="transmembrane region" description="Helical" evidence="7">
    <location>
        <begin position="141"/>
        <end position="162"/>
    </location>
</feature>
<keyword evidence="3" id="KW-1003">Cell membrane</keyword>
<evidence type="ECO:0000256" key="2">
    <source>
        <dbReference type="ARBA" id="ARBA00022448"/>
    </source>
</evidence>
<evidence type="ECO:0000256" key="4">
    <source>
        <dbReference type="ARBA" id="ARBA00022692"/>
    </source>
</evidence>
<dbReference type="Pfam" id="PF00528">
    <property type="entry name" value="BPD_transp_1"/>
    <property type="match status" value="1"/>
</dbReference>
<comment type="caution">
    <text evidence="9">The sequence shown here is derived from an EMBL/GenBank/DDBJ whole genome shotgun (WGS) entry which is preliminary data.</text>
</comment>
<keyword evidence="5 7" id="KW-1133">Transmembrane helix</keyword>
<evidence type="ECO:0000313" key="10">
    <source>
        <dbReference type="Proteomes" id="UP001166402"/>
    </source>
</evidence>
<evidence type="ECO:0000256" key="5">
    <source>
        <dbReference type="ARBA" id="ARBA00022989"/>
    </source>
</evidence>
<feature type="domain" description="ABC transmembrane type-1" evidence="8">
    <location>
        <begin position="73"/>
        <end position="262"/>
    </location>
</feature>
<feature type="transmembrane region" description="Helical" evidence="7">
    <location>
        <begin position="241"/>
        <end position="261"/>
    </location>
</feature>
<dbReference type="InterPro" id="IPR035906">
    <property type="entry name" value="MetI-like_sf"/>
</dbReference>
<organism evidence="9 10">
    <name type="scientific">Thermoanaerobacterium butyriciformans</name>
    <dbReference type="NCBI Taxonomy" id="1702242"/>
    <lineage>
        <taxon>Bacteria</taxon>
        <taxon>Bacillati</taxon>
        <taxon>Bacillota</taxon>
        <taxon>Clostridia</taxon>
        <taxon>Thermoanaerobacterales</taxon>
        <taxon>Thermoanaerobacteraceae</taxon>
        <taxon>Thermoanaerobacterium</taxon>
    </lineage>
</organism>
<evidence type="ECO:0000256" key="7">
    <source>
        <dbReference type="RuleBase" id="RU363032"/>
    </source>
</evidence>
<dbReference type="PANTHER" id="PTHR43744:SF8">
    <property type="entry name" value="SN-GLYCEROL-3-PHOSPHATE TRANSPORT SYSTEM PERMEASE PROTEIN UGPE"/>
    <property type="match status" value="1"/>
</dbReference>
<sequence>MTDYMKWLIRRFSLYLVNIILAIIVIFPIIYALSISLMPASEAFQYPPKLIPHSLYLGNYIEVLNSVPILRFILNSFIVSAIVTIGQILTSSLAAYAFAFYEFKGKNIIFAIFLSTMMIPGEAIIIANYLTIRQLNWLNTYAGLIIPYLSSALGIFLLRQFYLTIPKDYYEAAQLDGCKRFEFLIKVVMPLSRPAIGSLAVYSFLMTWNQYMWPLLITNTDNMRTVQIGISMLQWSDSQSFGLIMAGVIMILLPSIITFIFGQKQLIEGLNAGALKG</sequence>
<keyword evidence="2 7" id="KW-0813">Transport</keyword>
<accession>A0ABS4NHW1</accession>
<evidence type="ECO:0000256" key="3">
    <source>
        <dbReference type="ARBA" id="ARBA00022475"/>
    </source>
</evidence>
<evidence type="ECO:0000259" key="8">
    <source>
        <dbReference type="PROSITE" id="PS50928"/>
    </source>
</evidence>
<gene>
    <name evidence="9" type="ORF">J2Z80_002179</name>
</gene>
<dbReference type="EMBL" id="JAGGLT010000025">
    <property type="protein sequence ID" value="MBP2072637.1"/>
    <property type="molecule type" value="Genomic_DNA"/>
</dbReference>
<dbReference type="Proteomes" id="UP001166402">
    <property type="component" value="Unassembled WGS sequence"/>
</dbReference>
<comment type="subcellular location">
    <subcellularLocation>
        <location evidence="1 7">Cell membrane</location>
        <topology evidence="1 7">Multi-pass membrane protein</topology>
    </subcellularLocation>
</comment>
<dbReference type="PROSITE" id="PS50928">
    <property type="entry name" value="ABC_TM1"/>
    <property type="match status" value="1"/>
</dbReference>
<dbReference type="PANTHER" id="PTHR43744">
    <property type="entry name" value="ABC TRANSPORTER PERMEASE PROTEIN MG189-RELATED-RELATED"/>
    <property type="match status" value="1"/>
</dbReference>
<keyword evidence="10" id="KW-1185">Reference proteome</keyword>
<dbReference type="InterPro" id="IPR000515">
    <property type="entry name" value="MetI-like"/>
</dbReference>
<comment type="similarity">
    <text evidence="7">Belongs to the binding-protein-dependent transport system permease family.</text>
</comment>
<feature type="transmembrane region" description="Helical" evidence="7">
    <location>
        <begin position="72"/>
        <end position="101"/>
    </location>
</feature>
<protein>
    <submittedName>
        <fullName evidence="9">Sn-glycerol 3-phosphate transport system permease protein</fullName>
    </submittedName>
</protein>
<keyword evidence="6 7" id="KW-0472">Membrane</keyword>
<dbReference type="SUPFAM" id="SSF161098">
    <property type="entry name" value="MetI-like"/>
    <property type="match status" value="1"/>
</dbReference>
<reference evidence="9" key="1">
    <citation type="submission" date="2021-03" db="EMBL/GenBank/DDBJ databases">
        <title>Genomic Encyclopedia of Type Strains, Phase IV (KMG-IV): sequencing the most valuable type-strain genomes for metagenomic binning, comparative biology and taxonomic classification.</title>
        <authorList>
            <person name="Goeker M."/>
        </authorList>
    </citation>
    <scope>NUCLEOTIDE SEQUENCE</scope>
    <source>
        <strain evidence="9">DSM 101588</strain>
    </source>
</reference>
<evidence type="ECO:0000256" key="1">
    <source>
        <dbReference type="ARBA" id="ARBA00004651"/>
    </source>
</evidence>
<feature type="transmembrane region" description="Helical" evidence="7">
    <location>
        <begin position="12"/>
        <end position="33"/>
    </location>
</feature>
<evidence type="ECO:0000313" key="9">
    <source>
        <dbReference type="EMBL" id="MBP2072637.1"/>
    </source>
</evidence>
<proteinExistence type="inferred from homology"/>
<dbReference type="Gene3D" id="1.10.3720.10">
    <property type="entry name" value="MetI-like"/>
    <property type="match status" value="1"/>
</dbReference>
<dbReference type="CDD" id="cd06261">
    <property type="entry name" value="TM_PBP2"/>
    <property type="match status" value="1"/>
</dbReference>
<feature type="transmembrane region" description="Helical" evidence="7">
    <location>
        <begin position="108"/>
        <end position="129"/>
    </location>
</feature>
<dbReference type="RefSeq" id="WP_245301275.1">
    <property type="nucleotide sequence ID" value="NZ_JAGGLT010000025.1"/>
</dbReference>
<name>A0ABS4NHW1_9THEO</name>
<keyword evidence="4 7" id="KW-0812">Transmembrane</keyword>
<evidence type="ECO:0000256" key="6">
    <source>
        <dbReference type="ARBA" id="ARBA00023136"/>
    </source>
</evidence>